<feature type="transmembrane region" description="Helical" evidence="16">
    <location>
        <begin position="357"/>
        <end position="380"/>
    </location>
</feature>
<sequence length="421" mass="47825">MLVFQYLSILRGSLGVLRFSMNWVFAVWLSFYLYYVDFYEVCGVSVKSFGVLLLLLSLVIYNLCVGLGLGLDTMGLFILSLLIYSMLMLFNVDSWLVFYCLYEWSVVPLLYGIMKKGGYMERYHSCYYLLIYMLFFSFPFLMWLTMVFMSGGSMDMGFLFNISSGILIFVILLFLVKVPMYGFHSWLPKVHVESPMWGSVILAAILIKMGLYGCMQFMVEVNSGVNYYLIVLFGVFSLLGGLFSGLMCLCNIDIKVIIAFSSVFHMTGGLWLALFNIIGFNWGLLILVLFHGFISAGLFIFVSLVGGYIGSRNVLLSIGVMSVMSFLGFLCLMLFLFNMGVPFGGGLLGEFEFFYSLFQSGLGYLWVSLILVFSLVYNMVFFGNISLGENFQMEFMYSELMVLGLLLVISMFILFLFMNMS</sequence>
<evidence type="ECO:0000256" key="4">
    <source>
        <dbReference type="ARBA" id="ARBA00021006"/>
    </source>
</evidence>
<evidence type="ECO:0000256" key="1">
    <source>
        <dbReference type="ARBA" id="ARBA00004225"/>
    </source>
</evidence>
<feature type="transmembrane region" description="Helical" evidence="16">
    <location>
        <begin position="96"/>
        <end position="114"/>
    </location>
</feature>
<evidence type="ECO:0000259" key="17">
    <source>
        <dbReference type="Pfam" id="PF00361"/>
    </source>
</evidence>
<keyword evidence="7 16" id="KW-0812">Transmembrane</keyword>
<reference evidence="18" key="1">
    <citation type="journal article" date="2005" name="J. Mol. Evol.">
        <title>First sequenced mitochondrial genome from the phylum Acanthocephala (Leptorhynchoides thecatus) and its phylogenetic position within Metazoa.</title>
        <authorList>
            <person name="Steinauer M.L."/>
            <person name="Nickol B.B."/>
            <person name="Broughton R."/>
            <person name="Orti G."/>
        </authorList>
    </citation>
    <scope>NUCLEOTIDE SEQUENCE</scope>
</reference>
<comment type="similarity">
    <text evidence="2 16">Belongs to the complex I subunit 4 family.</text>
</comment>
<feature type="transmembrane region" description="Helical" evidence="16">
    <location>
        <begin position="225"/>
        <end position="249"/>
    </location>
</feature>
<keyword evidence="14 16" id="KW-0472">Membrane</keyword>
<comment type="subcellular location">
    <subcellularLocation>
        <location evidence="1 16">Mitochondrion membrane</location>
        <topology evidence="1 16">Multi-pass membrane protein</topology>
    </subcellularLocation>
</comment>
<keyword evidence="9 16" id="KW-0249">Electron transport</keyword>
<evidence type="ECO:0000256" key="9">
    <source>
        <dbReference type="ARBA" id="ARBA00022982"/>
    </source>
</evidence>
<gene>
    <name evidence="18" type="primary">nad4</name>
</gene>
<dbReference type="GO" id="GO:0042773">
    <property type="term" value="P:ATP synthesis coupled electron transport"/>
    <property type="evidence" value="ECO:0007669"/>
    <property type="project" value="InterPro"/>
</dbReference>
<feature type="transmembrane region" description="Helical" evidence="16">
    <location>
        <begin position="284"/>
        <end position="307"/>
    </location>
</feature>
<name>Q5DNB9_LEPTH</name>
<dbReference type="GO" id="GO:0008137">
    <property type="term" value="F:NADH dehydrogenase (ubiquinone) activity"/>
    <property type="evidence" value="ECO:0007669"/>
    <property type="project" value="UniProtKB-UniRule"/>
</dbReference>
<keyword evidence="5 16" id="KW-0813">Transport</keyword>
<keyword evidence="8" id="KW-1278">Translocase</keyword>
<dbReference type="GO" id="GO:0031966">
    <property type="term" value="C:mitochondrial membrane"/>
    <property type="evidence" value="ECO:0007669"/>
    <property type="project" value="UniProtKB-SubCell"/>
</dbReference>
<accession>Q5DNB9</accession>
<feature type="transmembrane region" description="Helical" evidence="16">
    <location>
        <begin position="126"/>
        <end position="146"/>
    </location>
</feature>
<feature type="transmembrane region" description="Helical" evidence="16">
    <location>
        <begin position="158"/>
        <end position="176"/>
    </location>
</feature>
<dbReference type="PANTHER" id="PTHR43507:SF20">
    <property type="entry name" value="NADH-UBIQUINONE OXIDOREDUCTASE CHAIN 4"/>
    <property type="match status" value="1"/>
</dbReference>
<dbReference type="GO" id="GO:0048039">
    <property type="term" value="F:ubiquinone binding"/>
    <property type="evidence" value="ECO:0007669"/>
    <property type="project" value="TreeGrafter"/>
</dbReference>
<keyword evidence="12 16" id="KW-0830">Ubiquinone</keyword>
<evidence type="ECO:0000256" key="12">
    <source>
        <dbReference type="ARBA" id="ARBA00023075"/>
    </source>
</evidence>
<protein>
    <recommendedName>
        <fullName evidence="4 16">NADH-ubiquinone oxidoreductase chain 4</fullName>
        <ecNumber evidence="3 16">7.1.1.2</ecNumber>
    </recommendedName>
</protein>
<feature type="transmembrane region" description="Helical" evidence="16">
    <location>
        <begin position="46"/>
        <end position="64"/>
    </location>
</feature>
<evidence type="ECO:0000256" key="8">
    <source>
        <dbReference type="ARBA" id="ARBA00022967"/>
    </source>
</evidence>
<evidence type="ECO:0000256" key="15">
    <source>
        <dbReference type="ARBA" id="ARBA00049551"/>
    </source>
</evidence>
<keyword evidence="6 16" id="KW-0679">Respiratory chain</keyword>
<dbReference type="GO" id="GO:0003954">
    <property type="term" value="F:NADH dehydrogenase activity"/>
    <property type="evidence" value="ECO:0007669"/>
    <property type="project" value="TreeGrafter"/>
</dbReference>
<feature type="domain" description="NADH:quinone oxidoreductase/Mrp antiporter transmembrane" evidence="17">
    <location>
        <begin position="94"/>
        <end position="368"/>
    </location>
</feature>
<evidence type="ECO:0000256" key="6">
    <source>
        <dbReference type="ARBA" id="ARBA00022660"/>
    </source>
</evidence>
<geneLocation type="mitochondrion" evidence="18"/>
<keyword evidence="13 16" id="KW-0496">Mitochondrion</keyword>
<evidence type="ECO:0000256" key="11">
    <source>
        <dbReference type="ARBA" id="ARBA00023027"/>
    </source>
</evidence>
<keyword evidence="11 16" id="KW-0520">NAD</keyword>
<feature type="transmembrane region" description="Helical" evidence="16">
    <location>
        <begin position="197"/>
        <end position="219"/>
    </location>
</feature>
<dbReference type="InterPro" id="IPR003918">
    <property type="entry name" value="NADH_UbQ_OxRdtase"/>
</dbReference>
<dbReference type="Pfam" id="PF00361">
    <property type="entry name" value="Proton_antipo_M"/>
    <property type="match status" value="1"/>
</dbReference>
<evidence type="ECO:0000256" key="14">
    <source>
        <dbReference type="ARBA" id="ARBA00023136"/>
    </source>
</evidence>
<comment type="function">
    <text evidence="16">Core subunit of the mitochondrial membrane respiratory chain NADH dehydrogenase (Complex I) which catalyzes electron transfer from NADH through the respiratory chain, using ubiquinone as an electron acceptor. Essential for the catalytic activity and assembly of complex I.</text>
</comment>
<dbReference type="AlphaFoldDB" id="Q5DNB9"/>
<evidence type="ECO:0000256" key="10">
    <source>
        <dbReference type="ARBA" id="ARBA00022989"/>
    </source>
</evidence>
<evidence type="ECO:0000256" key="2">
    <source>
        <dbReference type="ARBA" id="ARBA00009025"/>
    </source>
</evidence>
<feature type="transmembrane region" description="Helical" evidence="16">
    <location>
        <begin position="314"/>
        <end position="337"/>
    </location>
</feature>
<comment type="catalytic activity">
    <reaction evidence="15 16">
        <text>a ubiquinone + NADH + 5 H(+)(in) = a ubiquinol + NAD(+) + 4 H(+)(out)</text>
        <dbReference type="Rhea" id="RHEA:29091"/>
        <dbReference type="Rhea" id="RHEA-COMP:9565"/>
        <dbReference type="Rhea" id="RHEA-COMP:9566"/>
        <dbReference type="ChEBI" id="CHEBI:15378"/>
        <dbReference type="ChEBI" id="CHEBI:16389"/>
        <dbReference type="ChEBI" id="CHEBI:17976"/>
        <dbReference type="ChEBI" id="CHEBI:57540"/>
        <dbReference type="ChEBI" id="CHEBI:57945"/>
        <dbReference type="EC" id="7.1.1.2"/>
    </reaction>
</comment>
<organism evidence="18">
    <name type="scientific">Leptorhynchoides thecatus</name>
    <name type="common">Thorny-headed worm</name>
    <name type="synonym">Echinorhynchus thecatus</name>
    <dbReference type="NCBI Taxonomy" id="60532"/>
    <lineage>
        <taxon>Eukaryota</taxon>
        <taxon>Metazoa</taxon>
        <taxon>Spiralia</taxon>
        <taxon>Lophotrochozoa</taxon>
        <taxon>Acanthocephala</taxon>
        <taxon>Palaeacanthocephala</taxon>
        <taxon>Echinorhynchida</taxon>
        <taxon>Rhadinorhynchidae</taxon>
        <taxon>Leptorhynchoides</taxon>
    </lineage>
</organism>
<feature type="transmembrane region" description="Helical" evidence="16">
    <location>
        <begin position="256"/>
        <end position="278"/>
    </location>
</feature>
<evidence type="ECO:0000256" key="16">
    <source>
        <dbReference type="RuleBase" id="RU003297"/>
    </source>
</evidence>
<dbReference type="PRINTS" id="PR01437">
    <property type="entry name" value="NUOXDRDTASE4"/>
</dbReference>
<dbReference type="EMBL" id="AY562383">
    <property type="protein sequence ID" value="AAT64938.1"/>
    <property type="molecule type" value="Genomic_DNA"/>
</dbReference>
<dbReference type="EC" id="7.1.1.2" evidence="3 16"/>
<proteinExistence type="inferred from homology"/>
<dbReference type="GO" id="GO:0015990">
    <property type="term" value="P:electron transport coupled proton transport"/>
    <property type="evidence" value="ECO:0007669"/>
    <property type="project" value="TreeGrafter"/>
</dbReference>
<evidence type="ECO:0000256" key="3">
    <source>
        <dbReference type="ARBA" id="ARBA00012944"/>
    </source>
</evidence>
<evidence type="ECO:0000256" key="5">
    <source>
        <dbReference type="ARBA" id="ARBA00022448"/>
    </source>
</evidence>
<dbReference type="PANTHER" id="PTHR43507">
    <property type="entry name" value="NADH-UBIQUINONE OXIDOREDUCTASE CHAIN 4"/>
    <property type="match status" value="1"/>
</dbReference>
<keyword evidence="10 16" id="KW-1133">Transmembrane helix</keyword>
<feature type="transmembrane region" description="Helical" evidence="16">
    <location>
        <begin position="400"/>
        <end position="418"/>
    </location>
</feature>
<evidence type="ECO:0000256" key="13">
    <source>
        <dbReference type="ARBA" id="ARBA00023128"/>
    </source>
</evidence>
<feature type="transmembrane region" description="Helical" evidence="16">
    <location>
        <begin position="12"/>
        <end position="34"/>
    </location>
</feature>
<evidence type="ECO:0000313" key="18">
    <source>
        <dbReference type="EMBL" id="AAT64938.1"/>
    </source>
</evidence>
<dbReference type="InterPro" id="IPR001750">
    <property type="entry name" value="ND/Mrp_TM"/>
</dbReference>
<evidence type="ECO:0000256" key="7">
    <source>
        <dbReference type="ARBA" id="ARBA00022692"/>
    </source>
</evidence>